<dbReference type="Proteomes" id="UP001186974">
    <property type="component" value="Unassembled WGS sequence"/>
</dbReference>
<dbReference type="EMBL" id="JAWDJW010006525">
    <property type="protein sequence ID" value="KAK3064394.1"/>
    <property type="molecule type" value="Genomic_DNA"/>
</dbReference>
<proteinExistence type="predicted"/>
<reference evidence="1" key="1">
    <citation type="submission" date="2024-09" db="EMBL/GenBank/DDBJ databases">
        <title>Black Yeasts Isolated from many extreme environments.</title>
        <authorList>
            <person name="Coleine C."/>
            <person name="Stajich J.E."/>
            <person name="Selbmann L."/>
        </authorList>
    </citation>
    <scope>NUCLEOTIDE SEQUENCE</scope>
    <source>
        <strain evidence="1">CCFEE 5737</strain>
    </source>
</reference>
<comment type="caution">
    <text evidence="1">The sequence shown here is derived from an EMBL/GenBank/DDBJ whole genome shotgun (WGS) entry which is preliminary data.</text>
</comment>
<keyword evidence="2" id="KW-1185">Reference proteome</keyword>
<name>A0ACC3DAH3_9PEZI</name>
<evidence type="ECO:0000313" key="1">
    <source>
        <dbReference type="EMBL" id="KAK3064394.1"/>
    </source>
</evidence>
<accession>A0ACC3DAH3</accession>
<protein>
    <submittedName>
        <fullName evidence="1">Uncharacterized protein</fullName>
    </submittedName>
</protein>
<organism evidence="1 2">
    <name type="scientific">Coniosporium uncinatum</name>
    <dbReference type="NCBI Taxonomy" id="93489"/>
    <lineage>
        <taxon>Eukaryota</taxon>
        <taxon>Fungi</taxon>
        <taxon>Dikarya</taxon>
        <taxon>Ascomycota</taxon>
        <taxon>Pezizomycotina</taxon>
        <taxon>Dothideomycetes</taxon>
        <taxon>Dothideomycetes incertae sedis</taxon>
        <taxon>Coniosporium</taxon>
    </lineage>
</organism>
<gene>
    <name evidence="1" type="ORF">LTS18_007571</name>
</gene>
<sequence>MITITLGIPGITSVNGLTYQGWTLGTSNPLTGTNGGVIPHTQKNTAVAVTTLTPTGNPGVISVGKGVKCFDANAFYFGCILNAVQGQASAATGCGINVSGFTAYGKNMVGSVSFDYDSAVSFEARYLAARGPDVLIVKAGQSTAVADEADGFVEESKLQVLDESYDCRSDASGPCALAI</sequence>
<evidence type="ECO:0000313" key="2">
    <source>
        <dbReference type="Proteomes" id="UP001186974"/>
    </source>
</evidence>